<evidence type="ECO:0000313" key="2">
    <source>
        <dbReference type="Proteomes" id="UP001649230"/>
    </source>
</evidence>
<dbReference type="EMBL" id="CP090978">
    <property type="protein sequence ID" value="UJF33400.1"/>
    <property type="molecule type" value="Genomic_DNA"/>
</dbReference>
<accession>A0ABY3SJT5</accession>
<name>A0ABY3SJT5_9BACL</name>
<gene>
    <name evidence="1" type="ORF">L0M14_28485</name>
</gene>
<evidence type="ECO:0000313" key="1">
    <source>
        <dbReference type="EMBL" id="UJF33400.1"/>
    </source>
</evidence>
<dbReference type="RefSeq" id="WP_235119762.1">
    <property type="nucleotide sequence ID" value="NZ_CP090978.1"/>
</dbReference>
<dbReference type="Proteomes" id="UP001649230">
    <property type="component" value="Chromosome"/>
</dbReference>
<sequence length="108" mass="11972">MSKVKRVSLIISFVVASIIFAGLATKSIIPVKDSSSSVSSPRKISEGEMKKLKQETDLITTKFGKFRRVSSEQSFKTSETAYDLDSVNEQTKVLILDDYDGVFITSKN</sequence>
<reference evidence="1 2" key="1">
    <citation type="journal article" date="2024" name="Int. J. Syst. Evol. Microbiol.">
        <title>Paenibacillus hexagrammi sp. nov., a novel bacterium isolated from the gut content of Hexagrammos agrammus.</title>
        <authorList>
            <person name="Jung H.K."/>
            <person name="Kim D.G."/>
            <person name="Zin H."/>
            <person name="Park J."/>
            <person name="Jung H."/>
            <person name="Kim Y.O."/>
            <person name="Kong H.J."/>
            <person name="Kim J.W."/>
            <person name="Kim Y.S."/>
        </authorList>
    </citation>
    <scope>NUCLEOTIDE SEQUENCE [LARGE SCALE GENOMIC DNA]</scope>
    <source>
        <strain evidence="1 2">YPD9-1</strain>
    </source>
</reference>
<organism evidence="1 2">
    <name type="scientific">Paenibacillus hexagrammi</name>
    <dbReference type="NCBI Taxonomy" id="2908839"/>
    <lineage>
        <taxon>Bacteria</taxon>
        <taxon>Bacillati</taxon>
        <taxon>Bacillota</taxon>
        <taxon>Bacilli</taxon>
        <taxon>Bacillales</taxon>
        <taxon>Paenibacillaceae</taxon>
        <taxon>Paenibacillus</taxon>
    </lineage>
</organism>
<protein>
    <submittedName>
        <fullName evidence="1">Uncharacterized protein</fullName>
    </submittedName>
</protein>
<keyword evidence="2" id="KW-1185">Reference proteome</keyword>
<proteinExistence type="predicted"/>